<gene>
    <name evidence="2" type="ORF">ENC19_16525</name>
</gene>
<evidence type="ECO:0000313" key="3">
    <source>
        <dbReference type="Proteomes" id="UP000478148"/>
    </source>
</evidence>
<sequence>MTSTIELERLVRTSDLHSRRGRHSRPGHYRGWLVALAVATTSAAITAVTTAIVA</sequence>
<dbReference type="Proteomes" id="UP000478148">
    <property type="component" value="Unassembled WGS sequence"/>
</dbReference>
<evidence type="ECO:0000313" key="2">
    <source>
        <dbReference type="EMBL" id="NGM14164.1"/>
    </source>
</evidence>
<dbReference type="EMBL" id="SAIY01000005">
    <property type="protein sequence ID" value="NGM14164.1"/>
    <property type="molecule type" value="Genomic_DNA"/>
</dbReference>
<organism evidence="2 3">
    <name type="scientific">Verrucosispora sioxanthis</name>
    <dbReference type="NCBI Taxonomy" id="2499994"/>
    <lineage>
        <taxon>Bacteria</taxon>
        <taxon>Bacillati</taxon>
        <taxon>Actinomycetota</taxon>
        <taxon>Actinomycetes</taxon>
        <taxon>Micromonosporales</taxon>
        <taxon>Micromonosporaceae</taxon>
        <taxon>Micromonospora</taxon>
    </lineage>
</organism>
<proteinExistence type="predicted"/>
<accession>A0A6M1L6D9</accession>
<name>A0A6M1L6D9_9ACTN</name>
<reference evidence="2 3" key="1">
    <citation type="submission" date="2020-02" db="EMBL/GenBank/DDBJ databases">
        <title>Draft Genome Sequence of Verrucosispora sp. Strain CWR15, Isolated from Gulf of Mexico Sponge.</title>
        <authorList>
            <person name="Kennedy S.J."/>
            <person name="Cella E."/>
            <person name="Azarian T."/>
            <person name="Baker B.J."/>
            <person name="Shaw L.N."/>
        </authorList>
    </citation>
    <scope>NUCLEOTIDE SEQUENCE [LARGE SCALE GENOMIC DNA]</scope>
    <source>
        <strain evidence="2 3">CWR15</strain>
    </source>
</reference>
<keyword evidence="1" id="KW-0812">Transmembrane</keyword>
<keyword evidence="1" id="KW-1133">Transmembrane helix</keyword>
<keyword evidence="3" id="KW-1185">Reference proteome</keyword>
<evidence type="ECO:0000256" key="1">
    <source>
        <dbReference type="SAM" id="Phobius"/>
    </source>
</evidence>
<dbReference type="AlphaFoldDB" id="A0A6M1L6D9"/>
<keyword evidence="1" id="KW-0472">Membrane</keyword>
<protein>
    <submittedName>
        <fullName evidence="2">Uncharacterized protein</fullName>
    </submittedName>
</protein>
<comment type="caution">
    <text evidence="2">The sequence shown here is derived from an EMBL/GenBank/DDBJ whole genome shotgun (WGS) entry which is preliminary data.</text>
</comment>
<feature type="transmembrane region" description="Helical" evidence="1">
    <location>
        <begin position="29"/>
        <end position="53"/>
    </location>
</feature>
<dbReference type="RefSeq" id="WP_164447947.1">
    <property type="nucleotide sequence ID" value="NZ_SAIY01000005.1"/>
</dbReference>